<keyword evidence="4 6" id="KW-1133">Transmembrane helix</keyword>
<dbReference type="InterPro" id="IPR016181">
    <property type="entry name" value="Acyl_CoA_acyltransferase"/>
</dbReference>
<keyword evidence="8" id="KW-0012">Acyltransferase</keyword>
<dbReference type="SUPFAM" id="SSF55729">
    <property type="entry name" value="Acyl-CoA N-acyltransferases (Nat)"/>
    <property type="match status" value="1"/>
</dbReference>
<gene>
    <name evidence="8" type="primary">mprF</name>
    <name evidence="8" type="ORF">Poly59_26570</name>
</gene>
<feature type="transmembrane region" description="Helical" evidence="6">
    <location>
        <begin position="72"/>
        <end position="94"/>
    </location>
</feature>
<evidence type="ECO:0000256" key="3">
    <source>
        <dbReference type="ARBA" id="ARBA00022692"/>
    </source>
</evidence>
<feature type="transmembrane region" description="Helical" evidence="6">
    <location>
        <begin position="483"/>
        <end position="507"/>
    </location>
</feature>
<dbReference type="PANTHER" id="PTHR34697">
    <property type="entry name" value="PHOSPHATIDYLGLYCEROL LYSYLTRANSFERASE"/>
    <property type="match status" value="1"/>
</dbReference>
<evidence type="ECO:0000256" key="2">
    <source>
        <dbReference type="ARBA" id="ARBA00022475"/>
    </source>
</evidence>
<dbReference type="Pfam" id="PF09924">
    <property type="entry name" value="LPG_synthase_C"/>
    <property type="match status" value="1"/>
</dbReference>
<protein>
    <submittedName>
        <fullName evidence="8">Phosphatidylglycerol lysyltransferase</fullName>
        <ecNumber evidence="8">2.3.2.3</ecNumber>
    </submittedName>
</protein>
<comment type="caution">
    <text evidence="8">The sequence shown here is derived from an EMBL/GenBank/DDBJ whole genome shotgun (WGS) entry which is preliminary data.</text>
</comment>
<feature type="transmembrane region" description="Helical" evidence="6">
    <location>
        <begin position="256"/>
        <end position="274"/>
    </location>
</feature>
<feature type="transmembrane region" description="Helical" evidence="6">
    <location>
        <begin position="33"/>
        <end position="51"/>
    </location>
</feature>
<dbReference type="GO" id="GO:0055091">
    <property type="term" value="P:phospholipid homeostasis"/>
    <property type="evidence" value="ECO:0007669"/>
    <property type="project" value="TreeGrafter"/>
</dbReference>
<feature type="transmembrane region" description="Helical" evidence="6">
    <location>
        <begin position="148"/>
        <end position="171"/>
    </location>
</feature>
<name>A0A5C6F3H2_9BACT</name>
<comment type="subcellular location">
    <subcellularLocation>
        <location evidence="1">Cell membrane</location>
        <topology evidence="1">Multi-pass membrane protein</topology>
    </subcellularLocation>
</comment>
<dbReference type="EC" id="2.3.2.3" evidence="8"/>
<feature type="transmembrane region" description="Helical" evidence="6">
    <location>
        <begin position="402"/>
        <end position="421"/>
    </location>
</feature>
<dbReference type="PANTHER" id="PTHR34697:SF2">
    <property type="entry name" value="PHOSPHATIDYLGLYCEROL LYSYLTRANSFERASE"/>
    <property type="match status" value="1"/>
</dbReference>
<dbReference type="AlphaFoldDB" id="A0A5C6F3H2"/>
<dbReference type="NCBIfam" id="NF033480">
    <property type="entry name" value="bifunc_MprF"/>
    <property type="match status" value="1"/>
</dbReference>
<feature type="transmembrane region" description="Helical" evidence="6">
    <location>
        <begin position="191"/>
        <end position="208"/>
    </location>
</feature>
<dbReference type="Proteomes" id="UP000317977">
    <property type="component" value="Unassembled WGS sequence"/>
</dbReference>
<dbReference type="OrthoDB" id="145485at2"/>
<proteinExistence type="predicted"/>
<feature type="transmembrane region" description="Helical" evidence="6">
    <location>
        <begin position="363"/>
        <end position="382"/>
    </location>
</feature>
<keyword evidence="3 6" id="KW-0812">Transmembrane</keyword>
<feature type="transmembrane region" description="Helical" evidence="6">
    <location>
        <begin position="527"/>
        <end position="546"/>
    </location>
</feature>
<evidence type="ECO:0000256" key="1">
    <source>
        <dbReference type="ARBA" id="ARBA00004651"/>
    </source>
</evidence>
<evidence type="ECO:0000256" key="5">
    <source>
        <dbReference type="ARBA" id="ARBA00023136"/>
    </source>
</evidence>
<dbReference type="GO" id="GO:0050071">
    <property type="term" value="F:phosphatidylglycerol lysyltransferase activity"/>
    <property type="evidence" value="ECO:0007669"/>
    <property type="project" value="UniProtKB-EC"/>
</dbReference>
<keyword evidence="5 6" id="KW-0472">Membrane</keyword>
<feature type="transmembrane region" description="Helical" evidence="6">
    <location>
        <begin position="311"/>
        <end position="331"/>
    </location>
</feature>
<evidence type="ECO:0000313" key="8">
    <source>
        <dbReference type="EMBL" id="TWU56353.1"/>
    </source>
</evidence>
<feature type="transmembrane region" description="Helical" evidence="6">
    <location>
        <begin position="428"/>
        <end position="448"/>
    </location>
</feature>
<dbReference type="InterPro" id="IPR051211">
    <property type="entry name" value="PG_lysyltransferase"/>
</dbReference>
<evidence type="ECO:0000259" key="7">
    <source>
        <dbReference type="Pfam" id="PF09924"/>
    </source>
</evidence>
<feature type="transmembrane region" description="Helical" evidence="6">
    <location>
        <begin position="114"/>
        <end position="136"/>
    </location>
</feature>
<evidence type="ECO:0000256" key="6">
    <source>
        <dbReference type="SAM" id="Phobius"/>
    </source>
</evidence>
<organism evidence="8 9">
    <name type="scientific">Rubripirellula reticaptiva</name>
    <dbReference type="NCBI Taxonomy" id="2528013"/>
    <lineage>
        <taxon>Bacteria</taxon>
        <taxon>Pseudomonadati</taxon>
        <taxon>Planctomycetota</taxon>
        <taxon>Planctomycetia</taxon>
        <taxon>Pirellulales</taxon>
        <taxon>Pirellulaceae</taxon>
        <taxon>Rubripirellula</taxon>
    </lineage>
</organism>
<dbReference type="GO" id="GO:0005886">
    <property type="term" value="C:plasma membrane"/>
    <property type="evidence" value="ECO:0007669"/>
    <property type="project" value="UniProtKB-SubCell"/>
</dbReference>
<keyword evidence="8" id="KW-0808">Transferase</keyword>
<keyword evidence="9" id="KW-1185">Reference proteome</keyword>
<dbReference type="InterPro" id="IPR024320">
    <property type="entry name" value="LPG_synthase_C"/>
</dbReference>
<feature type="transmembrane region" description="Helical" evidence="6">
    <location>
        <begin position="454"/>
        <end position="471"/>
    </location>
</feature>
<keyword evidence="2" id="KW-1003">Cell membrane</keyword>
<reference evidence="8 9" key="1">
    <citation type="submission" date="2019-02" db="EMBL/GenBank/DDBJ databases">
        <title>Deep-cultivation of Planctomycetes and their phenomic and genomic characterization uncovers novel biology.</title>
        <authorList>
            <person name="Wiegand S."/>
            <person name="Jogler M."/>
            <person name="Boedeker C."/>
            <person name="Pinto D."/>
            <person name="Vollmers J."/>
            <person name="Rivas-Marin E."/>
            <person name="Kohn T."/>
            <person name="Peeters S.H."/>
            <person name="Heuer A."/>
            <person name="Rast P."/>
            <person name="Oberbeckmann S."/>
            <person name="Bunk B."/>
            <person name="Jeske O."/>
            <person name="Meyerdierks A."/>
            <person name="Storesund J.E."/>
            <person name="Kallscheuer N."/>
            <person name="Luecker S."/>
            <person name="Lage O.M."/>
            <person name="Pohl T."/>
            <person name="Merkel B.J."/>
            <person name="Hornburger P."/>
            <person name="Mueller R.-W."/>
            <person name="Bruemmer F."/>
            <person name="Labrenz M."/>
            <person name="Spormann A.M."/>
            <person name="Op Den Camp H."/>
            <person name="Overmann J."/>
            <person name="Amann R."/>
            <person name="Jetten M.S.M."/>
            <person name="Mascher T."/>
            <person name="Medema M.H."/>
            <person name="Devos D.P."/>
            <person name="Kaster A.-K."/>
            <person name="Ovreas L."/>
            <person name="Rohde M."/>
            <person name="Galperin M.Y."/>
            <person name="Jogler C."/>
        </authorList>
    </citation>
    <scope>NUCLEOTIDE SEQUENCE [LARGE SCALE GENOMIC DNA]</scope>
    <source>
        <strain evidence="8 9">Poly59</strain>
    </source>
</reference>
<feature type="domain" description="Phosphatidylglycerol lysyltransferase C-terminal" evidence="7">
    <location>
        <begin position="574"/>
        <end position="857"/>
    </location>
</feature>
<sequence length="885" mass="97039">MSDETASDRRNSQRLENQTSTIQSLMASAANAAWLRPLLSGAFFAIALWLLHHEFNAYEAADVAASFRSIPINVVLAALFFTACNYTVMIGYDWLGVKLVKHPLSFKQVTIASLLYYAFSNSLGALFGGTPVRVRLYSGWGMTSPEIVRLIVVIATAFWVGLFSLAGLLFVCAPFDIPDRFNLPLANSRPLGIIMLILASTFFAGCALRKTPIHFHGINFQPPPLRIGLAQVGIAMCDFLFASATLFILLPADVGIGFFPFTAIFLLAIIIALISHVPGGLGVLELVFVTMLPQSSHGLVASLLAFRVIYYLVPLMIAIVSIAIASIVNVAKQTCKRRVDPNIDPRSRVGLVVDVTRVVAPRIITGAIFVAGLILLISGSLPAAEGRMKFVREAMPLPVVEISHLLGSIIGALLLILARALQRRIDAAWTLTAILLGAGIVVSLSKGFDYEEASVLAILLLALLPCRSYFYRKGSLLSPSISIDWLASIVMSLGLSIWLVLFAYRHVEYSGDLWWDFAYHGDAPRSLRALLGAAVVFTLVAVAKLLRARPSDPALPTESEFAEVESIVTLAQPTDANLALLGDKQFVFSEDRKAFAMFGCEGKSWITMGDPVGPQESADDAAWKFREACDVAGVYPVFYQVDESNLSRYIDMGLTLLKLGEEGRVPLADFSLEGSHRKDLRRTKKKSGEAGLQFKIIPRAEVPVLIPRLKVISDEWLADKPAGEKGFSLGFFNEAYLARYDIAVVTQSDQPIAFANVLRGANKQELSIDLMRYVEDAPHGVMEYLFLELMLYGSVEGYQYFSLGMAPLSGVDAHRLGSLWNRVSDLMFRHGEHFYNFQGLRAYKQKFDPEWTPKYLASPGGVSTARVLTDVTTLISGGLVKLLHH</sequence>
<feature type="transmembrane region" description="Helical" evidence="6">
    <location>
        <begin position="229"/>
        <end position="250"/>
    </location>
</feature>
<dbReference type="RefSeq" id="WP_146534349.1">
    <property type="nucleotide sequence ID" value="NZ_SJPX01000002.1"/>
</dbReference>
<accession>A0A5C6F3H2</accession>
<evidence type="ECO:0000313" key="9">
    <source>
        <dbReference type="Proteomes" id="UP000317977"/>
    </source>
</evidence>
<dbReference type="EMBL" id="SJPX01000002">
    <property type="protein sequence ID" value="TWU56353.1"/>
    <property type="molecule type" value="Genomic_DNA"/>
</dbReference>
<evidence type="ECO:0000256" key="4">
    <source>
        <dbReference type="ARBA" id="ARBA00022989"/>
    </source>
</evidence>